<dbReference type="InterPro" id="IPR037682">
    <property type="entry name" value="TonB_C"/>
</dbReference>
<evidence type="ECO:0000256" key="4">
    <source>
        <dbReference type="ARBA" id="ARBA00022475"/>
    </source>
</evidence>
<reference evidence="12" key="1">
    <citation type="submission" date="2016-10" db="EMBL/GenBank/DDBJ databases">
        <title>Sequence of Gallionella enrichment culture.</title>
        <authorList>
            <person name="Poehlein A."/>
            <person name="Muehling M."/>
            <person name="Daniel R."/>
        </authorList>
    </citation>
    <scope>NUCLEOTIDE SEQUENCE</scope>
</reference>
<dbReference type="GO" id="GO:0055085">
    <property type="term" value="P:transmembrane transport"/>
    <property type="evidence" value="ECO:0007669"/>
    <property type="project" value="InterPro"/>
</dbReference>
<dbReference type="Gene3D" id="3.30.1150.10">
    <property type="match status" value="1"/>
</dbReference>
<dbReference type="PROSITE" id="PS52015">
    <property type="entry name" value="TONB_CTD"/>
    <property type="match status" value="1"/>
</dbReference>
<comment type="similarity">
    <text evidence="2">Belongs to the TonB family.</text>
</comment>
<dbReference type="InterPro" id="IPR051045">
    <property type="entry name" value="TonB-dependent_transducer"/>
</dbReference>
<evidence type="ECO:0000256" key="9">
    <source>
        <dbReference type="ARBA" id="ARBA00023136"/>
    </source>
</evidence>
<dbReference type="InterPro" id="IPR003538">
    <property type="entry name" value="TonB"/>
</dbReference>
<accession>A0A1J5QSV3</accession>
<protein>
    <submittedName>
        <fullName evidence="12">Transport protein TonB</fullName>
    </submittedName>
</protein>
<comment type="subcellular location">
    <subcellularLocation>
        <location evidence="1">Cell inner membrane</location>
        <topology evidence="1">Single-pass membrane protein</topology>
        <orientation evidence="1">Periplasmic side</orientation>
    </subcellularLocation>
</comment>
<comment type="caution">
    <text evidence="12">The sequence shown here is derived from an EMBL/GenBank/DDBJ whole genome shotgun (WGS) entry which is preliminary data.</text>
</comment>
<dbReference type="PANTHER" id="PTHR33446:SF14">
    <property type="entry name" value="PROTEIN TONB"/>
    <property type="match status" value="1"/>
</dbReference>
<evidence type="ECO:0000259" key="11">
    <source>
        <dbReference type="PROSITE" id="PS52015"/>
    </source>
</evidence>
<dbReference type="GO" id="GO:0030288">
    <property type="term" value="C:outer membrane-bounded periplasmic space"/>
    <property type="evidence" value="ECO:0007669"/>
    <property type="project" value="InterPro"/>
</dbReference>
<dbReference type="EMBL" id="MLJW01000463">
    <property type="protein sequence ID" value="OIQ86713.1"/>
    <property type="molecule type" value="Genomic_DNA"/>
</dbReference>
<dbReference type="SUPFAM" id="SSF74653">
    <property type="entry name" value="TolA/TonB C-terminal domain"/>
    <property type="match status" value="1"/>
</dbReference>
<dbReference type="AlphaFoldDB" id="A0A1J5QSV3"/>
<evidence type="ECO:0000256" key="10">
    <source>
        <dbReference type="SAM" id="MobiDB-lite"/>
    </source>
</evidence>
<evidence type="ECO:0000256" key="1">
    <source>
        <dbReference type="ARBA" id="ARBA00004383"/>
    </source>
</evidence>
<evidence type="ECO:0000256" key="7">
    <source>
        <dbReference type="ARBA" id="ARBA00022927"/>
    </source>
</evidence>
<dbReference type="InterPro" id="IPR006260">
    <property type="entry name" value="TonB/TolA_C"/>
</dbReference>
<evidence type="ECO:0000256" key="6">
    <source>
        <dbReference type="ARBA" id="ARBA00022692"/>
    </source>
</evidence>
<keyword evidence="9" id="KW-0472">Membrane</keyword>
<keyword evidence="8" id="KW-1133">Transmembrane helix</keyword>
<sequence length="225" mass="24141">MIGWQGGHSKDRLAGFLLLSAMFHGLLLAGHGFGRTPDHAFQSSALEVRLQTARRPDSGVDAPAATDRFATLPLPPSGLAAGGGEAGARPDHRQALTFAWEASVGDHYFLAAELDEQPHPMQDVRPSYPAHAMAHDLEGWVRLLLLIDETGQVRQLAVIDASPHGIFDEAALNAFRFVPFSPAKRAGLPVKSRILLNVDFSLLSQAPGLPGNPRNFPPSSPRDPA</sequence>
<evidence type="ECO:0000256" key="8">
    <source>
        <dbReference type="ARBA" id="ARBA00022989"/>
    </source>
</evidence>
<dbReference type="GO" id="GO:0005886">
    <property type="term" value="C:plasma membrane"/>
    <property type="evidence" value="ECO:0007669"/>
    <property type="project" value="UniProtKB-SubCell"/>
</dbReference>
<name>A0A1J5QSV3_9ZZZZ</name>
<organism evidence="12">
    <name type="scientific">mine drainage metagenome</name>
    <dbReference type="NCBI Taxonomy" id="410659"/>
    <lineage>
        <taxon>unclassified sequences</taxon>
        <taxon>metagenomes</taxon>
        <taxon>ecological metagenomes</taxon>
    </lineage>
</organism>
<dbReference type="PANTHER" id="PTHR33446">
    <property type="entry name" value="PROTEIN TONB-RELATED"/>
    <property type="match status" value="1"/>
</dbReference>
<keyword evidence="5" id="KW-0997">Cell inner membrane</keyword>
<dbReference type="GO" id="GO:0015031">
    <property type="term" value="P:protein transport"/>
    <property type="evidence" value="ECO:0007669"/>
    <property type="project" value="UniProtKB-KW"/>
</dbReference>
<dbReference type="Pfam" id="PF03544">
    <property type="entry name" value="TonB_C"/>
    <property type="match status" value="1"/>
</dbReference>
<dbReference type="GO" id="GO:0015891">
    <property type="term" value="P:siderophore transport"/>
    <property type="evidence" value="ECO:0007669"/>
    <property type="project" value="InterPro"/>
</dbReference>
<keyword evidence="4" id="KW-1003">Cell membrane</keyword>
<keyword evidence="7" id="KW-0653">Protein transport</keyword>
<evidence type="ECO:0000256" key="2">
    <source>
        <dbReference type="ARBA" id="ARBA00006555"/>
    </source>
</evidence>
<dbReference type="GO" id="GO:0031992">
    <property type="term" value="F:energy transducer activity"/>
    <property type="evidence" value="ECO:0007669"/>
    <property type="project" value="InterPro"/>
</dbReference>
<proteinExistence type="inferred from homology"/>
<evidence type="ECO:0000256" key="3">
    <source>
        <dbReference type="ARBA" id="ARBA00022448"/>
    </source>
</evidence>
<keyword evidence="6" id="KW-0812">Transmembrane</keyword>
<evidence type="ECO:0000256" key="5">
    <source>
        <dbReference type="ARBA" id="ARBA00022519"/>
    </source>
</evidence>
<gene>
    <name evidence="12" type="ORF">GALL_314210</name>
</gene>
<dbReference type="NCBIfam" id="TIGR01352">
    <property type="entry name" value="tonB_Cterm"/>
    <property type="match status" value="1"/>
</dbReference>
<dbReference type="PRINTS" id="PR01374">
    <property type="entry name" value="TONBPROTEIN"/>
</dbReference>
<feature type="domain" description="TonB C-terminal" evidence="11">
    <location>
        <begin position="113"/>
        <end position="209"/>
    </location>
</feature>
<keyword evidence="3" id="KW-0813">Transport</keyword>
<feature type="region of interest" description="Disordered" evidence="10">
    <location>
        <begin position="52"/>
        <end position="88"/>
    </location>
</feature>
<evidence type="ECO:0000313" key="12">
    <source>
        <dbReference type="EMBL" id="OIQ86713.1"/>
    </source>
</evidence>